<organism evidence="2 3">
    <name type="scientific">Roseibium polysiphoniae</name>
    <dbReference type="NCBI Taxonomy" id="2571221"/>
    <lineage>
        <taxon>Bacteria</taxon>
        <taxon>Pseudomonadati</taxon>
        <taxon>Pseudomonadota</taxon>
        <taxon>Alphaproteobacteria</taxon>
        <taxon>Hyphomicrobiales</taxon>
        <taxon>Stappiaceae</taxon>
        <taxon>Roseibium</taxon>
    </lineage>
</organism>
<feature type="region of interest" description="Disordered" evidence="1">
    <location>
        <begin position="236"/>
        <end position="259"/>
    </location>
</feature>
<evidence type="ECO:0000313" key="2">
    <source>
        <dbReference type="EMBL" id="MBS8260405.1"/>
    </source>
</evidence>
<reference evidence="2" key="1">
    <citation type="submission" date="2018-08" db="EMBL/GenBank/DDBJ databases">
        <authorList>
            <person name="Jin W."/>
            <person name="Wang H."/>
            <person name="Yang Y."/>
            <person name="Li M."/>
            <person name="Liu J."/>
        </authorList>
    </citation>
    <scope>NUCLEOTIDE SEQUENCE</scope>
    <source>
        <strain evidence="2">AESS21</strain>
    </source>
</reference>
<sequence>MTGNIREVSEHERQIMSVFSIIQNSQQQAFNLQMRGRLPDSAELPASAQTGSQTSNQSEEDRTKADDANKERAEALMATTTELSGQENSEADDIVEGYKDAVDLNSTLSRAVKDGADTEREMRIERMSQQIAAIKERLKFATPEKAKRMLLELQQISKDFRTASVELGKAAEKIGPDLPNGAVDVAADATVAALGTASGSSEISVDDLLGIAADLGTSLQTNLTPATPEALETDPLVENSQPQSTGLQETASASSLENAAGEDTALGTLTSIYDALETSGFMDRLQNELLVKNEVAFREASVYAYAEMQHQSDSIHRQNRIEGLRGEHEALTKIFEEIGLLAGQLETLVDKEDKEVQEAMESLLNNLAQGFELLDDDDLQQFLGVGRYASPAVTDLAGATSGSSVTISMSSISVETSVSISISGIVA</sequence>
<protein>
    <submittedName>
        <fullName evidence="2">Uncharacterized protein</fullName>
    </submittedName>
</protein>
<feature type="region of interest" description="Disordered" evidence="1">
    <location>
        <begin position="43"/>
        <end position="69"/>
    </location>
</feature>
<proteinExistence type="predicted"/>
<dbReference type="Proteomes" id="UP000705379">
    <property type="component" value="Unassembled WGS sequence"/>
</dbReference>
<dbReference type="EMBL" id="QTKU01000002">
    <property type="protein sequence ID" value="MBS8260405.1"/>
    <property type="molecule type" value="Genomic_DNA"/>
</dbReference>
<dbReference type="AlphaFoldDB" id="A0A944CDE8"/>
<evidence type="ECO:0000313" key="3">
    <source>
        <dbReference type="Proteomes" id="UP000705379"/>
    </source>
</evidence>
<comment type="caution">
    <text evidence="2">The sequence shown here is derived from an EMBL/GenBank/DDBJ whole genome shotgun (WGS) entry which is preliminary data.</text>
</comment>
<reference evidence="2" key="2">
    <citation type="journal article" date="2021" name="Microorganisms">
        <title>Bacterial Dimethylsulfoniopropionate Biosynthesis in the East China Sea.</title>
        <authorList>
            <person name="Liu J."/>
            <person name="Zhang Y."/>
            <person name="Liu J."/>
            <person name="Zhong H."/>
            <person name="Williams B.T."/>
            <person name="Zheng Y."/>
            <person name="Curson A.R.J."/>
            <person name="Sun C."/>
            <person name="Sun H."/>
            <person name="Song D."/>
            <person name="Wagner Mackenzie B."/>
            <person name="Bermejo Martinez A."/>
            <person name="Todd J.D."/>
            <person name="Zhang X.H."/>
        </authorList>
    </citation>
    <scope>NUCLEOTIDE SEQUENCE</scope>
    <source>
        <strain evidence="2">AESS21</strain>
    </source>
</reference>
<feature type="compositionally biased region" description="Polar residues" evidence="1">
    <location>
        <begin position="238"/>
        <end position="257"/>
    </location>
</feature>
<name>A0A944CDE8_9HYPH</name>
<feature type="compositionally biased region" description="Basic and acidic residues" evidence="1">
    <location>
        <begin position="59"/>
        <end position="69"/>
    </location>
</feature>
<accession>A0A944CDE8</accession>
<gene>
    <name evidence="2" type="ORF">DYI23_09270</name>
</gene>
<dbReference type="RefSeq" id="WP_213215951.1">
    <property type="nucleotide sequence ID" value="NZ_QTKU01000002.1"/>
</dbReference>
<feature type="compositionally biased region" description="Polar residues" evidence="1">
    <location>
        <begin position="47"/>
        <end position="57"/>
    </location>
</feature>
<evidence type="ECO:0000256" key="1">
    <source>
        <dbReference type="SAM" id="MobiDB-lite"/>
    </source>
</evidence>